<keyword evidence="2" id="KW-1185">Reference proteome</keyword>
<sequence length="93" mass="10418">MMSMFSSFDALCAESLVQKLRFSSSASKEGNSQPQVESMKNREMSEGSDDKSSTSLSKSSPVNISKPLQQQKRRIRFAPELDGVHCFETMITY</sequence>
<reference evidence="1 2" key="1">
    <citation type="journal article" date="2006" name="Science">
        <title>The genome of black cottonwood, Populus trichocarpa (Torr. &amp; Gray).</title>
        <authorList>
            <person name="Tuskan G.A."/>
            <person name="Difazio S."/>
            <person name="Jansson S."/>
            <person name="Bohlmann J."/>
            <person name="Grigoriev I."/>
            <person name="Hellsten U."/>
            <person name="Putnam N."/>
            <person name="Ralph S."/>
            <person name="Rombauts S."/>
            <person name="Salamov A."/>
            <person name="Schein J."/>
            <person name="Sterck L."/>
            <person name="Aerts A."/>
            <person name="Bhalerao R.R."/>
            <person name="Bhalerao R.P."/>
            <person name="Blaudez D."/>
            <person name="Boerjan W."/>
            <person name="Brun A."/>
            <person name="Brunner A."/>
            <person name="Busov V."/>
            <person name="Campbell M."/>
            <person name="Carlson J."/>
            <person name="Chalot M."/>
            <person name="Chapman J."/>
            <person name="Chen G.L."/>
            <person name="Cooper D."/>
            <person name="Coutinho P.M."/>
            <person name="Couturier J."/>
            <person name="Covert S."/>
            <person name="Cronk Q."/>
            <person name="Cunningham R."/>
            <person name="Davis J."/>
            <person name="Degroeve S."/>
            <person name="Dejardin A."/>
            <person name="Depamphilis C."/>
            <person name="Detter J."/>
            <person name="Dirks B."/>
            <person name="Dubchak I."/>
            <person name="Duplessis S."/>
            <person name="Ehlting J."/>
            <person name="Ellis B."/>
            <person name="Gendler K."/>
            <person name="Goodstein D."/>
            <person name="Gribskov M."/>
            <person name="Grimwood J."/>
            <person name="Groover A."/>
            <person name="Gunter L."/>
            <person name="Hamberger B."/>
            <person name="Heinze B."/>
            <person name="Helariutta Y."/>
            <person name="Henrissat B."/>
            <person name="Holligan D."/>
            <person name="Holt R."/>
            <person name="Huang W."/>
            <person name="Islam-Faridi N."/>
            <person name="Jones S."/>
            <person name="Jones-Rhoades M."/>
            <person name="Jorgensen R."/>
            <person name="Joshi C."/>
            <person name="Kangasjarvi J."/>
            <person name="Karlsson J."/>
            <person name="Kelleher C."/>
            <person name="Kirkpatrick R."/>
            <person name="Kirst M."/>
            <person name="Kohler A."/>
            <person name="Kalluri U."/>
            <person name="Larimer F."/>
            <person name="Leebens-Mack J."/>
            <person name="Leple J.C."/>
            <person name="Locascio P."/>
            <person name="Lou Y."/>
            <person name="Lucas S."/>
            <person name="Martin F."/>
            <person name="Montanini B."/>
            <person name="Napoli C."/>
            <person name="Nelson D.R."/>
            <person name="Nelson C."/>
            <person name="Nieminen K."/>
            <person name="Nilsson O."/>
            <person name="Pereda V."/>
            <person name="Peter G."/>
            <person name="Philippe R."/>
            <person name="Pilate G."/>
            <person name="Poliakov A."/>
            <person name="Razumovskaya J."/>
            <person name="Richardson P."/>
            <person name="Rinaldi C."/>
            <person name="Ritland K."/>
            <person name="Rouze P."/>
            <person name="Ryaboy D."/>
            <person name="Schmutz J."/>
            <person name="Schrader J."/>
            <person name="Segerman B."/>
            <person name="Shin H."/>
            <person name="Siddiqui A."/>
            <person name="Sterky F."/>
            <person name="Terry A."/>
            <person name="Tsai C.J."/>
            <person name="Uberbacher E."/>
            <person name="Unneberg P."/>
            <person name="Vahala J."/>
            <person name="Wall K."/>
            <person name="Wessler S."/>
            <person name="Yang G."/>
            <person name="Yin T."/>
            <person name="Douglas C."/>
            <person name="Marra M."/>
            <person name="Sandberg G."/>
            <person name="Van de Peer Y."/>
            <person name="Rokhsar D."/>
        </authorList>
    </citation>
    <scope>NUCLEOTIDE SEQUENCE [LARGE SCALE GENOMIC DNA]</scope>
    <source>
        <strain evidence="2">cv. Nisqually</strain>
    </source>
</reference>
<evidence type="ECO:0000313" key="2">
    <source>
        <dbReference type="Proteomes" id="UP000006729"/>
    </source>
</evidence>
<protein>
    <submittedName>
        <fullName evidence="1">Uncharacterized protein</fullName>
    </submittedName>
</protein>
<name>A0ACC0S3R5_POPTR</name>
<comment type="caution">
    <text evidence="1">The sequence shown here is derived from an EMBL/GenBank/DDBJ whole genome shotgun (WGS) entry which is preliminary data.</text>
</comment>
<evidence type="ECO:0000313" key="1">
    <source>
        <dbReference type="EMBL" id="KAI9384185.1"/>
    </source>
</evidence>
<gene>
    <name evidence="1" type="ORF">POPTR_012G021602v4</name>
</gene>
<dbReference type="EMBL" id="CM009301">
    <property type="protein sequence ID" value="KAI9384185.1"/>
    <property type="molecule type" value="Genomic_DNA"/>
</dbReference>
<organism evidence="1 2">
    <name type="scientific">Populus trichocarpa</name>
    <name type="common">Western balsam poplar</name>
    <name type="synonym">Populus balsamifera subsp. trichocarpa</name>
    <dbReference type="NCBI Taxonomy" id="3694"/>
    <lineage>
        <taxon>Eukaryota</taxon>
        <taxon>Viridiplantae</taxon>
        <taxon>Streptophyta</taxon>
        <taxon>Embryophyta</taxon>
        <taxon>Tracheophyta</taxon>
        <taxon>Spermatophyta</taxon>
        <taxon>Magnoliopsida</taxon>
        <taxon>eudicotyledons</taxon>
        <taxon>Gunneridae</taxon>
        <taxon>Pentapetalae</taxon>
        <taxon>rosids</taxon>
        <taxon>fabids</taxon>
        <taxon>Malpighiales</taxon>
        <taxon>Salicaceae</taxon>
        <taxon>Saliceae</taxon>
        <taxon>Populus</taxon>
    </lineage>
</organism>
<accession>A0ACC0S3R5</accession>
<proteinExistence type="predicted"/>
<dbReference type="Proteomes" id="UP000006729">
    <property type="component" value="Chromosome 12"/>
</dbReference>